<evidence type="ECO:0000256" key="3">
    <source>
        <dbReference type="ARBA" id="ARBA00022982"/>
    </source>
</evidence>
<evidence type="ECO:0000256" key="4">
    <source>
        <dbReference type="ARBA" id="ARBA00023157"/>
    </source>
</evidence>
<proteinExistence type="inferred from homology"/>
<accession>A0AAD0U2M7</accession>
<organism evidence="9 10">
    <name type="scientific">Pseudoalteromonas agarivorans</name>
    <dbReference type="NCBI Taxonomy" id="176102"/>
    <lineage>
        <taxon>Bacteria</taxon>
        <taxon>Pseudomonadati</taxon>
        <taxon>Pseudomonadota</taxon>
        <taxon>Gammaproteobacteria</taxon>
        <taxon>Alteromonadales</taxon>
        <taxon>Pseudoalteromonadaceae</taxon>
        <taxon>Pseudoalteromonas</taxon>
    </lineage>
</organism>
<evidence type="ECO:0000313" key="10">
    <source>
        <dbReference type="Proteomes" id="UP000279995"/>
    </source>
</evidence>
<keyword evidence="5 7" id="KW-0676">Redox-active center</keyword>
<dbReference type="PROSITE" id="PS00194">
    <property type="entry name" value="THIOREDOXIN_1"/>
    <property type="match status" value="1"/>
</dbReference>
<protein>
    <recommendedName>
        <fullName evidence="6">Thioredoxin</fullName>
    </recommendedName>
</protein>
<feature type="disulfide bond" description="Redox-active" evidence="7">
    <location>
        <begin position="32"/>
        <end position="35"/>
    </location>
</feature>
<evidence type="ECO:0000256" key="6">
    <source>
        <dbReference type="PIRNR" id="PIRNR000077"/>
    </source>
</evidence>
<dbReference type="GO" id="GO:0015035">
    <property type="term" value="F:protein-disulfide reductase activity"/>
    <property type="evidence" value="ECO:0007669"/>
    <property type="project" value="InterPro"/>
</dbReference>
<dbReference type="PRINTS" id="PR00421">
    <property type="entry name" value="THIOREDOXIN"/>
</dbReference>
<dbReference type="Proteomes" id="UP000279995">
    <property type="component" value="Chromosome II"/>
</dbReference>
<dbReference type="EMBL" id="CP033066">
    <property type="protein sequence ID" value="AYM88837.1"/>
    <property type="molecule type" value="Genomic_DNA"/>
</dbReference>
<comment type="similarity">
    <text evidence="1 6">Belongs to the thioredoxin family.</text>
</comment>
<evidence type="ECO:0000259" key="8">
    <source>
        <dbReference type="PROSITE" id="PS51352"/>
    </source>
</evidence>
<dbReference type="PIRSF" id="PIRSF000077">
    <property type="entry name" value="Thioredoxin"/>
    <property type="match status" value="1"/>
</dbReference>
<dbReference type="CDD" id="cd02947">
    <property type="entry name" value="TRX_family"/>
    <property type="match status" value="1"/>
</dbReference>
<dbReference type="PANTHER" id="PTHR45663:SF11">
    <property type="entry name" value="GEO12009P1"/>
    <property type="match status" value="1"/>
</dbReference>
<dbReference type="InterPro" id="IPR013766">
    <property type="entry name" value="Thioredoxin_domain"/>
</dbReference>
<feature type="domain" description="Thioredoxin" evidence="8">
    <location>
        <begin position="1"/>
        <end position="107"/>
    </location>
</feature>
<gene>
    <name evidence="9" type="ORF">D9T18_19385</name>
</gene>
<dbReference type="AlphaFoldDB" id="A0AAD0U2M7"/>
<dbReference type="GO" id="GO:0005737">
    <property type="term" value="C:cytoplasm"/>
    <property type="evidence" value="ECO:0007669"/>
    <property type="project" value="TreeGrafter"/>
</dbReference>
<name>A0AAD0U2M7_9GAMM</name>
<dbReference type="InterPro" id="IPR036249">
    <property type="entry name" value="Thioredoxin-like_sf"/>
</dbReference>
<reference evidence="9 10" key="1">
    <citation type="submission" date="2018-10" db="EMBL/GenBank/DDBJ databases">
        <title>Complete Genome Sequence and Transcriptomic Profiles of a Marine Bacterium, Pseudoalteromonas agarivorans Hao 2018.</title>
        <authorList>
            <person name="Hao L."/>
        </authorList>
    </citation>
    <scope>NUCLEOTIDE SEQUENCE [LARGE SCALE GENOMIC DNA]</scope>
    <source>
        <strain evidence="9 10">Hao 2018</strain>
    </source>
</reference>
<keyword evidence="4 7" id="KW-1015">Disulfide bond</keyword>
<dbReference type="PANTHER" id="PTHR45663">
    <property type="entry name" value="GEO12009P1"/>
    <property type="match status" value="1"/>
</dbReference>
<dbReference type="InterPro" id="IPR005746">
    <property type="entry name" value="Thioredoxin"/>
</dbReference>
<evidence type="ECO:0000313" key="9">
    <source>
        <dbReference type="EMBL" id="AYM88837.1"/>
    </source>
</evidence>
<evidence type="ECO:0000256" key="1">
    <source>
        <dbReference type="ARBA" id="ARBA00008987"/>
    </source>
</evidence>
<dbReference type="RefSeq" id="WP_121638591.1">
    <property type="nucleotide sequence ID" value="NZ_CP033066.1"/>
</dbReference>
<keyword evidence="2" id="KW-0813">Transport</keyword>
<sequence>MTNQVIKLNDENFESLNKKDAKLVVRLWAEWCAPCQMMSPIYEQVADNLADENIIMGELNIDDFPSVAAKLAVRSIPTVVVFKKGKEINRSVGMMPAPELQALILKD</sequence>
<dbReference type="InterPro" id="IPR017937">
    <property type="entry name" value="Thioredoxin_CS"/>
</dbReference>
<evidence type="ECO:0000256" key="5">
    <source>
        <dbReference type="ARBA" id="ARBA00023284"/>
    </source>
</evidence>
<dbReference type="PROSITE" id="PS51352">
    <property type="entry name" value="THIOREDOXIN_2"/>
    <property type="match status" value="1"/>
</dbReference>
<dbReference type="Gene3D" id="3.40.30.10">
    <property type="entry name" value="Glutaredoxin"/>
    <property type="match status" value="1"/>
</dbReference>
<evidence type="ECO:0000256" key="2">
    <source>
        <dbReference type="ARBA" id="ARBA00022448"/>
    </source>
</evidence>
<evidence type="ECO:0000256" key="7">
    <source>
        <dbReference type="PIRSR" id="PIRSR000077-4"/>
    </source>
</evidence>
<keyword evidence="3" id="KW-0249">Electron transport</keyword>
<dbReference type="Pfam" id="PF00085">
    <property type="entry name" value="Thioredoxin"/>
    <property type="match status" value="1"/>
</dbReference>
<dbReference type="SUPFAM" id="SSF52833">
    <property type="entry name" value="Thioredoxin-like"/>
    <property type="match status" value="1"/>
</dbReference>